<protein>
    <submittedName>
        <fullName evidence="1">Uncharacterized protein</fullName>
    </submittedName>
</protein>
<dbReference type="Proteomes" id="UP001165960">
    <property type="component" value="Unassembled WGS sequence"/>
</dbReference>
<evidence type="ECO:0000313" key="2">
    <source>
        <dbReference type="Proteomes" id="UP001165960"/>
    </source>
</evidence>
<dbReference type="EMBL" id="QTSX02000143">
    <property type="protein sequence ID" value="KAJ9088205.1"/>
    <property type="molecule type" value="Genomic_DNA"/>
</dbReference>
<comment type="caution">
    <text evidence="1">The sequence shown here is derived from an EMBL/GenBank/DDBJ whole genome shotgun (WGS) entry which is preliminary data.</text>
</comment>
<name>A0ACC2UMW0_9FUNG</name>
<accession>A0ACC2UMW0</accession>
<evidence type="ECO:0000313" key="1">
    <source>
        <dbReference type="EMBL" id="KAJ9088205.1"/>
    </source>
</evidence>
<keyword evidence="2" id="KW-1185">Reference proteome</keyword>
<proteinExistence type="predicted"/>
<sequence length="850" mass="93943">MTSINLPWLWIGLVAMKVYGFVGKLLLLAGCSALKDCGYGLSTNLENLDVNCEKWNGTINIGPYYKVDPSKEFLLKEVTGDLVVDNEVPSNLKWPLKVSRLVLNSNARSQRNDFSQIKAEEIRIFGFQAEELIIAEPSVLGWYYGSIKAITGITGTRLKRVVLGNDVRNRVQFDNVTRLDSLVFHRRLYPTFPRLTLVNEVYAQDLIENLNMGIQSVGKLHVTTYGSGDRSILLNDLKTADEVTIASHKVKLFSAPNLTWGRLEIKHATELILNENLGWKGLSSITSDDFCEKYFNAFTARGLAFETDNSCKADCTQLYTPMNLTSYAFCDGFTTIVINQKSAEYIRLNEATTITGDLIITNYNGTFSAPKLTEITGNVKITNSKPFSFSALNLKKIQGSVTIQNSSSVSLPRLNQFHGQITIQSSGSFSVPNLQKIKGDITIQNSSSFSALNLDEVEGSINIQGSSNLSADILKHFQGSILLHGSSSFSAPTLEKIQGDITILDSSSFSAPELKEIQGNVTIQNSSSFSVENLDKFKGSITIKDSSPLLTPNLKIIQGNITINNSSLSASGLEEVWGSFSIQNSIDFSFPNLKKIKGNLDVKNSNPSSRQALYHLESVRSIEFHQQIDNIEFRSLTAINTLIIRNSSLARITGIDATQLEELTIASCPRLNHLPLWELKAVNNAYISAAGVEDISNIFSASFHVTSQITIASFQHRQMNLHLLSAGQLTLKDNPNLEVVHLKAEHLNLPIKTINNPNFRVANFINMRINYNLQPSNFKVLTSSTEKELQSQGSLNTDNFSNKDVGVAADNPQLTRNGMDPKTEKILKAYITFFLPSAALATVGIFLYLK</sequence>
<gene>
    <name evidence="1" type="ORF">DSO57_1025467</name>
</gene>
<reference evidence="1" key="1">
    <citation type="submission" date="2022-04" db="EMBL/GenBank/DDBJ databases">
        <title>Genome of the entomopathogenic fungus Entomophthora muscae.</title>
        <authorList>
            <person name="Elya C."/>
            <person name="Lovett B.R."/>
            <person name="Lee E."/>
            <person name="Macias A.M."/>
            <person name="Hajek A.E."/>
            <person name="De Bivort B.L."/>
            <person name="Kasson M.T."/>
            <person name="De Fine Licht H.H."/>
            <person name="Stajich J.E."/>
        </authorList>
    </citation>
    <scope>NUCLEOTIDE SEQUENCE</scope>
    <source>
        <strain evidence="1">Berkeley</strain>
    </source>
</reference>
<organism evidence="1 2">
    <name type="scientific">Entomophthora muscae</name>
    <dbReference type="NCBI Taxonomy" id="34485"/>
    <lineage>
        <taxon>Eukaryota</taxon>
        <taxon>Fungi</taxon>
        <taxon>Fungi incertae sedis</taxon>
        <taxon>Zoopagomycota</taxon>
        <taxon>Entomophthoromycotina</taxon>
        <taxon>Entomophthoromycetes</taxon>
        <taxon>Entomophthorales</taxon>
        <taxon>Entomophthoraceae</taxon>
        <taxon>Entomophthora</taxon>
    </lineage>
</organism>